<dbReference type="PROSITE" id="PS50931">
    <property type="entry name" value="HTH_LYSR"/>
    <property type="match status" value="1"/>
</dbReference>
<keyword evidence="4" id="KW-0804">Transcription</keyword>
<dbReference type="Proteomes" id="UP000289220">
    <property type="component" value="Unassembled WGS sequence"/>
</dbReference>
<protein>
    <submittedName>
        <fullName evidence="6">HTH-type transcriptional regulator PgrR</fullName>
    </submittedName>
</protein>
<reference evidence="6 7" key="1">
    <citation type="submission" date="2018-11" db="EMBL/GenBank/DDBJ databases">
        <authorList>
            <person name="Peiro R."/>
            <person name="Begona"/>
            <person name="Cbmso G."/>
            <person name="Lopez M."/>
            <person name="Gonzalez S."/>
            <person name="Sacristan E."/>
            <person name="Castillo E."/>
        </authorList>
    </citation>
    <scope>NUCLEOTIDE SEQUENCE [LARGE SCALE GENOMIC DNA]</scope>
    <source>
        <strain evidence="6">Brev_genome</strain>
    </source>
</reference>
<comment type="similarity">
    <text evidence="1">Belongs to the LysR transcriptional regulatory family.</text>
</comment>
<dbReference type="InterPro" id="IPR000847">
    <property type="entry name" value="LysR_HTH_N"/>
</dbReference>
<dbReference type="Gene3D" id="3.40.190.290">
    <property type="match status" value="1"/>
</dbReference>
<dbReference type="InterPro" id="IPR036390">
    <property type="entry name" value="WH_DNA-bd_sf"/>
</dbReference>
<evidence type="ECO:0000256" key="3">
    <source>
        <dbReference type="ARBA" id="ARBA00023125"/>
    </source>
</evidence>
<evidence type="ECO:0000256" key="4">
    <source>
        <dbReference type="ARBA" id="ARBA00023163"/>
    </source>
</evidence>
<dbReference type="AlphaFoldDB" id="A0A7Z9C553"/>
<dbReference type="Gene3D" id="1.10.10.10">
    <property type="entry name" value="Winged helix-like DNA-binding domain superfamily/Winged helix DNA-binding domain"/>
    <property type="match status" value="1"/>
</dbReference>
<dbReference type="InterPro" id="IPR058163">
    <property type="entry name" value="LysR-type_TF_proteobact-type"/>
</dbReference>
<dbReference type="PANTHER" id="PTHR30537">
    <property type="entry name" value="HTH-TYPE TRANSCRIPTIONAL REGULATOR"/>
    <property type="match status" value="1"/>
</dbReference>
<proteinExistence type="inferred from homology"/>
<keyword evidence="2" id="KW-0805">Transcription regulation</keyword>
<evidence type="ECO:0000259" key="5">
    <source>
        <dbReference type="PROSITE" id="PS50931"/>
    </source>
</evidence>
<dbReference type="InterPro" id="IPR036388">
    <property type="entry name" value="WH-like_DNA-bd_sf"/>
</dbReference>
<organism evidence="6 7">
    <name type="scientific">Brevundimonas mediterranea</name>
    <dbReference type="NCBI Taxonomy" id="74329"/>
    <lineage>
        <taxon>Bacteria</taxon>
        <taxon>Pseudomonadati</taxon>
        <taxon>Pseudomonadota</taxon>
        <taxon>Alphaproteobacteria</taxon>
        <taxon>Caulobacterales</taxon>
        <taxon>Caulobacteraceae</taxon>
        <taxon>Brevundimonas</taxon>
    </lineage>
</organism>
<keyword evidence="7" id="KW-1185">Reference proteome</keyword>
<comment type="caution">
    <text evidence="6">The sequence shown here is derived from an EMBL/GenBank/DDBJ whole genome shotgun (WGS) entry which is preliminary data.</text>
</comment>
<dbReference type="Pfam" id="PF03466">
    <property type="entry name" value="LysR_substrate"/>
    <property type="match status" value="1"/>
</dbReference>
<dbReference type="Pfam" id="PF00126">
    <property type="entry name" value="HTH_1"/>
    <property type="match status" value="1"/>
</dbReference>
<dbReference type="GO" id="GO:0006351">
    <property type="term" value="P:DNA-templated transcription"/>
    <property type="evidence" value="ECO:0007669"/>
    <property type="project" value="TreeGrafter"/>
</dbReference>
<evidence type="ECO:0000313" key="7">
    <source>
        <dbReference type="Proteomes" id="UP000289220"/>
    </source>
</evidence>
<evidence type="ECO:0000313" key="6">
    <source>
        <dbReference type="EMBL" id="VDC48588.1"/>
    </source>
</evidence>
<evidence type="ECO:0000256" key="1">
    <source>
        <dbReference type="ARBA" id="ARBA00009437"/>
    </source>
</evidence>
<dbReference type="PRINTS" id="PR00039">
    <property type="entry name" value="HTHLYSR"/>
</dbReference>
<gene>
    <name evidence="6" type="primary">pgrR_4</name>
    <name evidence="6" type="ORF">BREV_BREV_03186</name>
</gene>
<sequence>MSAMDSLRALNVFVHAAEAGSFVGAAQRLGVSPSAVGKAIARLEERLGARLFNRSTRSLALTAEGGLLLERCRRIFAEVDAATRDMSLSQDTPRGRLRVSLPLAGMLLMPTLSAFMRTYPEIMLELDFTDRIVDVIEEGFDAVVRTGEVSDSRLMTRMLGAFEHRVVGSPGYFERFGRPETPEDLSGHACLQHRFPSTGKFERWPLYRGETFVGNDLPSTLSASTLEPLIYLAEQGQGLTCVPLFTVRRQLASGELEPVLTSFMKSTGKLRIVWPSSRHPTPKVRAFVDFVAAELLVTERAGPVSATSQVSA</sequence>
<dbReference type="CDD" id="cd08476">
    <property type="entry name" value="PBP2_CrgA_like_7"/>
    <property type="match status" value="1"/>
</dbReference>
<name>A0A7Z9C553_9CAUL</name>
<evidence type="ECO:0000256" key="2">
    <source>
        <dbReference type="ARBA" id="ARBA00023015"/>
    </source>
</evidence>
<dbReference type="GO" id="GO:0043565">
    <property type="term" value="F:sequence-specific DNA binding"/>
    <property type="evidence" value="ECO:0007669"/>
    <property type="project" value="TreeGrafter"/>
</dbReference>
<dbReference type="InterPro" id="IPR005119">
    <property type="entry name" value="LysR_subst-bd"/>
</dbReference>
<dbReference type="GO" id="GO:0003700">
    <property type="term" value="F:DNA-binding transcription factor activity"/>
    <property type="evidence" value="ECO:0007669"/>
    <property type="project" value="InterPro"/>
</dbReference>
<dbReference type="SUPFAM" id="SSF53850">
    <property type="entry name" value="Periplasmic binding protein-like II"/>
    <property type="match status" value="1"/>
</dbReference>
<dbReference type="FunFam" id="1.10.10.10:FF:000001">
    <property type="entry name" value="LysR family transcriptional regulator"/>
    <property type="match status" value="1"/>
</dbReference>
<feature type="domain" description="HTH lysR-type" evidence="5">
    <location>
        <begin position="5"/>
        <end position="62"/>
    </location>
</feature>
<dbReference type="EMBL" id="UXHF01000104">
    <property type="protein sequence ID" value="VDC48588.1"/>
    <property type="molecule type" value="Genomic_DNA"/>
</dbReference>
<dbReference type="PANTHER" id="PTHR30537:SF72">
    <property type="entry name" value="LYSR FAMILY TRANSCRIPTIONAL REGULATOR"/>
    <property type="match status" value="1"/>
</dbReference>
<accession>A0A7Z9C553</accession>
<dbReference type="SUPFAM" id="SSF46785">
    <property type="entry name" value="Winged helix' DNA-binding domain"/>
    <property type="match status" value="1"/>
</dbReference>
<keyword evidence="3" id="KW-0238">DNA-binding</keyword>